<gene>
    <name evidence="2" type="ORF">PsYK624_128440</name>
</gene>
<reference evidence="2 3" key="1">
    <citation type="submission" date="2021-08" db="EMBL/GenBank/DDBJ databases">
        <title>Draft Genome Sequence of Phanerochaete sordida strain YK-624.</title>
        <authorList>
            <person name="Mori T."/>
            <person name="Dohra H."/>
            <person name="Suzuki T."/>
            <person name="Kawagishi H."/>
            <person name="Hirai H."/>
        </authorList>
    </citation>
    <scope>NUCLEOTIDE SEQUENCE [LARGE SCALE GENOMIC DNA]</scope>
    <source>
        <strain evidence="2 3">YK-624</strain>
    </source>
</reference>
<evidence type="ECO:0000313" key="3">
    <source>
        <dbReference type="Proteomes" id="UP000703269"/>
    </source>
</evidence>
<name>A0A9P3GLX4_9APHY</name>
<accession>A0A9P3GLX4</accession>
<dbReference type="Proteomes" id="UP000703269">
    <property type="component" value="Unassembled WGS sequence"/>
</dbReference>
<organism evidence="2 3">
    <name type="scientific">Phanerochaete sordida</name>
    <dbReference type="NCBI Taxonomy" id="48140"/>
    <lineage>
        <taxon>Eukaryota</taxon>
        <taxon>Fungi</taxon>
        <taxon>Dikarya</taxon>
        <taxon>Basidiomycota</taxon>
        <taxon>Agaricomycotina</taxon>
        <taxon>Agaricomycetes</taxon>
        <taxon>Polyporales</taxon>
        <taxon>Phanerochaetaceae</taxon>
        <taxon>Phanerochaete</taxon>
    </lineage>
</organism>
<dbReference type="EMBL" id="BPQB01000062">
    <property type="protein sequence ID" value="GJE96644.1"/>
    <property type="molecule type" value="Genomic_DNA"/>
</dbReference>
<sequence>MFESITLRSFDEAQHLLSVAPAAALGARNGAYIRDITANVQVPSMPWIHLPLCMLAPSISPYNREWALSVAGAANKSIPDNDRPSPRSAFFGLPRSLPVTHGPCHLKFSDLRFKTFPELVSFVASFLPSAFSDQQACFLELHGIDIADGSALEPSVTPPPFRGAYHRWQKRIEKIQASCMPAWPLVWLMVTFSTNARRVGGKPLYVQEDEARRMASLVDIVISSCTCPFCPEKSGYQAVTVTLETLDGHTLQANNDVHMLVFRISSTGRILRCDSMTRPRLRAGLSSPYDRTIGSPKPAQDPLQSSLLFTPSPDH</sequence>
<dbReference type="AlphaFoldDB" id="A0A9P3GLX4"/>
<feature type="region of interest" description="Disordered" evidence="1">
    <location>
        <begin position="282"/>
        <end position="315"/>
    </location>
</feature>
<evidence type="ECO:0000313" key="2">
    <source>
        <dbReference type="EMBL" id="GJE96644.1"/>
    </source>
</evidence>
<protein>
    <submittedName>
        <fullName evidence="2">Uncharacterized protein</fullName>
    </submittedName>
</protein>
<keyword evidence="3" id="KW-1185">Reference proteome</keyword>
<evidence type="ECO:0000256" key="1">
    <source>
        <dbReference type="SAM" id="MobiDB-lite"/>
    </source>
</evidence>
<proteinExistence type="predicted"/>
<comment type="caution">
    <text evidence="2">The sequence shown here is derived from an EMBL/GenBank/DDBJ whole genome shotgun (WGS) entry which is preliminary data.</text>
</comment>